<dbReference type="PANTHER" id="PTHR38451">
    <property type="entry name" value="TRNA (ADENINE(22)-N(1))-METHYLTRANSFERASE"/>
    <property type="match status" value="1"/>
</dbReference>
<dbReference type="EMBL" id="JADIMX010000154">
    <property type="protein sequence ID" value="MBO8435230.1"/>
    <property type="molecule type" value="Genomic_DNA"/>
</dbReference>
<keyword evidence="1" id="KW-0489">Methyltransferase</keyword>
<dbReference type="GO" id="GO:0160105">
    <property type="term" value="F:tRNA (adenine(22)-N1)-methyltransferase activity"/>
    <property type="evidence" value="ECO:0007669"/>
    <property type="project" value="InterPro"/>
</dbReference>
<reference evidence="1" key="2">
    <citation type="journal article" date="2021" name="PeerJ">
        <title>Extensive microbial diversity within the chicken gut microbiome revealed by metagenomics and culture.</title>
        <authorList>
            <person name="Gilroy R."/>
            <person name="Ravi A."/>
            <person name="Getino M."/>
            <person name="Pursley I."/>
            <person name="Horton D.L."/>
            <person name="Alikhan N.F."/>
            <person name="Baker D."/>
            <person name="Gharbi K."/>
            <person name="Hall N."/>
            <person name="Watson M."/>
            <person name="Adriaenssens E.M."/>
            <person name="Foster-Nyarko E."/>
            <person name="Jarju S."/>
            <person name="Secka A."/>
            <person name="Antonio M."/>
            <person name="Oren A."/>
            <person name="Chaudhuri R.R."/>
            <person name="La Ragione R."/>
            <person name="Hildebrand F."/>
            <person name="Pallen M.J."/>
        </authorList>
    </citation>
    <scope>NUCLEOTIDE SEQUENCE</scope>
    <source>
        <strain evidence="1">F6-4510</strain>
    </source>
</reference>
<dbReference type="Gene3D" id="1.10.287.1890">
    <property type="match status" value="1"/>
</dbReference>
<proteinExistence type="predicted"/>
<dbReference type="Proteomes" id="UP000823611">
    <property type="component" value="Unassembled WGS sequence"/>
</dbReference>
<dbReference type="PANTHER" id="PTHR38451:SF1">
    <property type="entry name" value="TRNA (ADENINE(22)-N(1))-METHYLTRANSFERASE"/>
    <property type="match status" value="1"/>
</dbReference>
<dbReference type="SUPFAM" id="SSF53335">
    <property type="entry name" value="S-adenosyl-L-methionine-dependent methyltransferases"/>
    <property type="match status" value="1"/>
</dbReference>
<sequence length="229" mass="25989">MKLSKRMGTVANMVEKCDSMADIGTDHGYVPIYLVKNNIVKKAFACDVNKGPLKKAKENIENNNCTESIETRLGSGFSVIKPFEIDTAVIAGMGGMLIIDILKEAKETVDSLKQLVLQPQLDIDKVRRYIHSIGFKIDDEEMLIDEGKYYTVINATKGEEKYEREIDYIFGKCLIDKKSDVLKKYVNFMLEKSENIVKNLSGNDCESAIIKIKEIEKDIKLYREVLECL</sequence>
<reference evidence="1" key="1">
    <citation type="submission" date="2020-10" db="EMBL/GenBank/DDBJ databases">
        <authorList>
            <person name="Gilroy R."/>
        </authorList>
    </citation>
    <scope>NUCLEOTIDE SEQUENCE</scope>
    <source>
        <strain evidence="1">F6-4510</strain>
    </source>
</reference>
<name>A0A9D9H1F9_9FIRM</name>
<accession>A0A9D9H1F9</accession>
<dbReference type="InterPro" id="IPR006901">
    <property type="entry name" value="TrmK"/>
</dbReference>
<evidence type="ECO:0000313" key="2">
    <source>
        <dbReference type="Proteomes" id="UP000823611"/>
    </source>
</evidence>
<dbReference type="Gene3D" id="3.40.50.150">
    <property type="entry name" value="Vaccinia Virus protein VP39"/>
    <property type="match status" value="1"/>
</dbReference>
<dbReference type="PIRSF" id="PIRSF018637">
    <property type="entry name" value="TrmK"/>
    <property type="match status" value="1"/>
</dbReference>
<dbReference type="Pfam" id="PF04816">
    <property type="entry name" value="TrmK"/>
    <property type="match status" value="1"/>
</dbReference>
<organism evidence="1 2">
    <name type="scientific">Candidatus Fimicola merdigallinarum</name>
    <dbReference type="NCBI Taxonomy" id="2840819"/>
    <lineage>
        <taxon>Bacteria</taxon>
        <taxon>Bacillati</taxon>
        <taxon>Bacillota</taxon>
        <taxon>Clostridia</taxon>
        <taxon>Lachnospirales</taxon>
        <taxon>Lachnospiraceae</taxon>
        <taxon>Lachnospiraceae incertae sedis</taxon>
        <taxon>Candidatus Fimicola</taxon>
    </lineage>
</organism>
<dbReference type="GO" id="GO:0032259">
    <property type="term" value="P:methylation"/>
    <property type="evidence" value="ECO:0007669"/>
    <property type="project" value="UniProtKB-KW"/>
</dbReference>
<protein>
    <submittedName>
        <fullName evidence="1">SAM-dependent methyltransferase</fullName>
    </submittedName>
</protein>
<dbReference type="AlphaFoldDB" id="A0A9D9H1F9"/>
<dbReference type="InterPro" id="IPR029063">
    <property type="entry name" value="SAM-dependent_MTases_sf"/>
</dbReference>
<keyword evidence="1" id="KW-0808">Transferase</keyword>
<evidence type="ECO:0000313" key="1">
    <source>
        <dbReference type="EMBL" id="MBO8435230.1"/>
    </source>
</evidence>
<comment type="caution">
    <text evidence="1">The sequence shown here is derived from an EMBL/GenBank/DDBJ whole genome shotgun (WGS) entry which is preliminary data.</text>
</comment>
<gene>
    <name evidence="1" type="ORF">IAC55_07925</name>
</gene>